<name>A0AAW1DE64_9HEMI</name>
<accession>A0AAW1DE64</accession>
<gene>
    <name evidence="1" type="ORF">O3M35_006470</name>
</gene>
<dbReference type="EMBL" id="JAPXFL010000003">
    <property type="protein sequence ID" value="KAK9509071.1"/>
    <property type="molecule type" value="Genomic_DNA"/>
</dbReference>
<sequence length="65" mass="7713">MYWPHQIFFFSVIFVCPLNDWKVLYPLDTTSFLFDIICSCFKVQYLMKAENAKPPIKVAENNSFL</sequence>
<evidence type="ECO:0000313" key="1">
    <source>
        <dbReference type="EMBL" id="KAK9509071.1"/>
    </source>
</evidence>
<evidence type="ECO:0000313" key="2">
    <source>
        <dbReference type="Proteomes" id="UP001461498"/>
    </source>
</evidence>
<organism evidence="1 2">
    <name type="scientific">Rhynocoris fuscipes</name>
    <dbReference type="NCBI Taxonomy" id="488301"/>
    <lineage>
        <taxon>Eukaryota</taxon>
        <taxon>Metazoa</taxon>
        <taxon>Ecdysozoa</taxon>
        <taxon>Arthropoda</taxon>
        <taxon>Hexapoda</taxon>
        <taxon>Insecta</taxon>
        <taxon>Pterygota</taxon>
        <taxon>Neoptera</taxon>
        <taxon>Paraneoptera</taxon>
        <taxon>Hemiptera</taxon>
        <taxon>Heteroptera</taxon>
        <taxon>Panheteroptera</taxon>
        <taxon>Cimicomorpha</taxon>
        <taxon>Reduviidae</taxon>
        <taxon>Harpactorinae</taxon>
        <taxon>Harpactorini</taxon>
        <taxon>Rhynocoris</taxon>
    </lineage>
</organism>
<dbReference type="AlphaFoldDB" id="A0AAW1DE64"/>
<comment type="caution">
    <text evidence="1">The sequence shown here is derived from an EMBL/GenBank/DDBJ whole genome shotgun (WGS) entry which is preliminary data.</text>
</comment>
<keyword evidence="2" id="KW-1185">Reference proteome</keyword>
<reference evidence="1 2" key="1">
    <citation type="submission" date="2022-12" db="EMBL/GenBank/DDBJ databases">
        <title>Chromosome-level genome assembly of true bugs.</title>
        <authorList>
            <person name="Ma L."/>
            <person name="Li H."/>
        </authorList>
    </citation>
    <scope>NUCLEOTIDE SEQUENCE [LARGE SCALE GENOMIC DNA]</scope>
    <source>
        <strain evidence="1">Lab_2022b</strain>
    </source>
</reference>
<protein>
    <submittedName>
        <fullName evidence="1">Uncharacterized protein</fullName>
    </submittedName>
</protein>
<proteinExistence type="predicted"/>
<dbReference type="Proteomes" id="UP001461498">
    <property type="component" value="Unassembled WGS sequence"/>
</dbReference>